<dbReference type="Proteomes" id="UP000484255">
    <property type="component" value="Unassembled WGS sequence"/>
</dbReference>
<sequence>MINSFAPLGSQANSAPARQAADLRQGKQWAASLAAMLLPLVMGAVPATSQAQVRYTVSPDGTEIADSLTRLAWRRCAEGQQWDGGTCTGTAAKFNHEQALAHAGTQTGWRLPNVKELASLVDHNRSVPAINTAIFPATPSLWFWSSSPRVGYPDAVWGVNFSDGIVFEVGRDYSSGHVRLVRAESGR</sequence>
<accession>A0A7C9PF68</accession>
<evidence type="ECO:0000313" key="2">
    <source>
        <dbReference type="EMBL" id="NDY90071.1"/>
    </source>
</evidence>
<feature type="domain" description="Lcl C-terminal" evidence="1">
    <location>
        <begin position="64"/>
        <end position="182"/>
    </location>
</feature>
<keyword evidence="3" id="KW-1185">Reference proteome</keyword>
<evidence type="ECO:0000313" key="3">
    <source>
        <dbReference type="Proteomes" id="UP000484255"/>
    </source>
</evidence>
<protein>
    <submittedName>
        <fullName evidence="2">DUF1566 domain-containing protein</fullName>
    </submittedName>
</protein>
<dbReference type="AlphaFoldDB" id="A0A7C9PF68"/>
<dbReference type="RefSeq" id="WP_163455927.1">
    <property type="nucleotide sequence ID" value="NZ_JAAGOH010000002.1"/>
</dbReference>
<dbReference type="EMBL" id="JAAGOH010000002">
    <property type="protein sequence ID" value="NDY90071.1"/>
    <property type="molecule type" value="Genomic_DNA"/>
</dbReference>
<reference evidence="2 3" key="1">
    <citation type="submission" date="2020-02" db="EMBL/GenBank/DDBJ databases">
        <title>Ideonella bacterium strain TBM-1.</title>
        <authorList>
            <person name="Chen W.-M."/>
        </authorList>
    </citation>
    <scope>NUCLEOTIDE SEQUENCE [LARGE SCALE GENOMIC DNA]</scope>
    <source>
        <strain evidence="2 3">TBM-1</strain>
    </source>
</reference>
<dbReference type="PANTHER" id="PTHR35812">
    <property type="entry name" value="LIPOPROTEIN"/>
    <property type="match status" value="1"/>
</dbReference>
<evidence type="ECO:0000259" key="1">
    <source>
        <dbReference type="Pfam" id="PF07603"/>
    </source>
</evidence>
<dbReference type="Pfam" id="PF07603">
    <property type="entry name" value="Lcl_C"/>
    <property type="match status" value="1"/>
</dbReference>
<dbReference type="InterPro" id="IPR011460">
    <property type="entry name" value="Lcl_C"/>
</dbReference>
<name>A0A7C9PF68_9BURK</name>
<dbReference type="PANTHER" id="PTHR35812:SF1">
    <property type="entry name" value="LIPOPROTEIN"/>
    <property type="match status" value="1"/>
</dbReference>
<proteinExistence type="predicted"/>
<organism evidence="2 3">
    <name type="scientific">Ideonella livida</name>
    <dbReference type="NCBI Taxonomy" id="2707176"/>
    <lineage>
        <taxon>Bacteria</taxon>
        <taxon>Pseudomonadati</taxon>
        <taxon>Pseudomonadota</taxon>
        <taxon>Betaproteobacteria</taxon>
        <taxon>Burkholderiales</taxon>
        <taxon>Sphaerotilaceae</taxon>
        <taxon>Ideonella</taxon>
    </lineage>
</organism>
<gene>
    <name evidence="2" type="ORF">G3A44_02570</name>
</gene>
<comment type="caution">
    <text evidence="2">The sequence shown here is derived from an EMBL/GenBank/DDBJ whole genome shotgun (WGS) entry which is preliminary data.</text>
</comment>